<dbReference type="InterPro" id="IPR036652">
    <property type="entry name" value="YjeF_N_dom_sf"/>
</dbReference>
<comment type="caution">
    <text evidence="2">The sequence shown here is derived from an EMBL/GenBank/DDBJ whole genome shotgun (WGS) entry which is preliminary data.</text>
</comment>
<dbReference type="EMBL" id="VRMN01000001">
    <property type="protein sequence ID" value="KAA8498981.1"/>
    <property type="molecule type" value="Genomic_DNA"/>
</dbReference>
<name>A0A5J4Z527_PORPP</name>
<evidence type="ECO:0000313" key="2">
    <source>
        <dbReference type="EMBL" id="KAA8498981.1"/>
    </source>
</evidence>
<dbReference type="InterPro" id="IPR004443">
    <property type="entry name" value="YjeF_N_dom"/>
</dbReference>
<protein>
    <recommendedName>
        <fullName evidence="1">YjeF N-terminal domain-containing protein</fullName>
    </recommendedName>
</protein>
<dbReference type="OMA" id="EMQIERC"/>
<accession>A0A5J4Z527</accession>
<dbReference type="Pfam" id="PF03853">
    <property type="entry name" value="YjeF_N"/>
    <property type="match status" value="1"/>
</dbReference>
<dbReference type="SUPFAM" id="SSF64153">
    <property type="entry name" value="YjeF N-terminal domain-like"/>
    <property type="match status" value="1"/>
</dbReference>
<dbReference type="Proteomes" id="UP000324585">
    <property type="component" value="Unassembled WGS sequence"/>
</dbReference>
<feature type="domain" description="YjeF N-terminal" evidence="1">
    <location>
        <begin position="69"/>
        <end position="235"/>
    </location>
</feature>
<organism evidence="2 3">
    <name type="scientific">Porphyridium purpureum</name>
    <name type="common">Red alga</name>
    <name type="synonym">Porphyridium cruentum</name>
    <dbReference type="NCBI Taxonomy" id="35688"/>
    <lineage>
        <taxon>Eukaryota</taxon>
        <taxon>Rhodophyta</taxon>
        <taxon>Bangiophyceae</taxon>
        <taxon>Porphyridiales</taxon>
        <taxon>Porphyridiaceae</taxon>
        <taxon>Porphyridium</taxon>
    </lineage>
</organism>
<evidence type="ECO:0000259" key="1">
    <source>
        <dbReference type="Pfam" id="PF03853"/>
    </source>
</evidence>
<dbReference type="Gene3D" id="3.40.50.10260">
    <property type="entry name" value="YjeF N-terminal domain"/>
    <property type="match status" value="1"/>
</dbReference>
<keyword evidence="3" id="KW-1185">Reference proteome</keyword>
<dbReference type="AlphaFoldDB" id="A0A5J4Z527"/>
<gene>
    <name evidence="2" type="ORF">FVE85_6566</name>
</gene>
<reference evidence="3" key="1">
    <citation type="journal article" date="2019" name="Nat. Commun.">
        <title>Expansion of phycobilisome linker gene families in mesophilic red algae.</title>
        <authorList>
            <person name="Lee J."/>
            <person name="Kim D."/>
            <person name="Bhattacharya D."/>
            <person name="Yoon H.S."/>
        </authorList>
    </citation>
    <scope>NUCLEOTIDE SEQUENCE [LARGE SCALE GENOMIC DNA]</scope>
    <source>
        <strain evidence="3">CCMP 1328</strain>
    </source>
</reference>
<sequence length="290" mass="31281">MAARCTFCPVPLPRLPCKYAGARPMLSSRQPSPVCASQTVRLCSKAVSAEWYASQLGAIAAGEQARAVSENCARGLEEVITQCFPLYDGHRGLVSSNAFMGCLFLCGPGWTGKVGLAAARRLAARGVAVAVVAMGAETSEECGVDVLDFFPRTFAQYYDVVVDCVLGAEAGCSSQATSGVEMQIERCLAETRRSFSLVTVDYAHWWQSNQGRERQGTVEDEQGSLQPDVLISQGLPVREASEKFRGSFHFITAPHLQELLRKSGAGIDHTELPSFPRDQNAVVLSSRLAL</sequence>
<proteinExistence type="predicted"/>
<evidence type="ECO:0000313" key="3">
    <source>
        <dbReference type="Proteomes" id="UP000324585"/>
    </source>
</evidence>